<proteinExistence type="predicted"/>
<sequence length="123" mass="13975">MQTPCRKIRSQTQDLLAARQQCYQLRHHAAQLSYFDKVLIRLIYPLLCFVLTSETGGICIAPKPSEPDAEIVPGMAMRPFFGIKPVLMDTEVNCFAAYASVCVLPPQLSHGWEWPWERVRLGL</sequence>
<comment type="caution">
    <text evidence="1">The sequence shown here is derived from an EMBL/GenBank/DDBJ whole genome shotgun (WGS) entry which is preliminary data.</text>
</comment>
<protein>
    <submittedName>
        <fullName evidence="1">Uncharacterized protein</fullName>
    </submittedName>
</protein>
<dbReference type="Proteomes" id="UP001482620">
    <property type="component" value="Unassembled WGS sequence"/>
</dbReference>
<gene>
    <name evidence="1" type="ORF">ILYODFUR_018390</name>
</gene>
<dbReference type="EMBL" id="JAHRIQ010001784">
    <property type="protein sequence ID" value="MEQ2221701.1"/>
    <property type="molecule type" value="Genomic_DNA"/>
</dbReference>
<evidence type="ECO:0000313" key="2">
    <source>
        <dbReference type="Proteomes" id="UP001482620"/>
    </source>
</evidence>
<reference evidence="1 2" key="1">
    <citation type="submission" date="2021-06" db="EMBL/GenBank/DDBJ databases">
        <authorList>
            <person name="Palmer J.M."/>
        </authorList>
    </citation>
    <scope>NUCLEOTIDE SEQUENCE [LARGE SCALE GENOMIC DNA]</scope>
    <source>
        <strain evidence="2">if_2019</strain>
        <tissue evidence="1">Muscle</tissue>
    </source>
</reference>
<accession>A0ABV0SML8</accession>
<evidence type="ECO:0000313" key="1">
    <source>
        <dbReference type="EMBL" id="MEQ2221701.1"/>
    </source>
</evidence>
<organism evidence="1 2">
    <name type="scientific">Ilyodon furcidens</name>
    <name type="common">goldbreast splitfin</name>
    <dbReference type="NCBI Taxonomy" id="33524"/>
    <lineage>
        <taxon>Eukaryota</taxon>
        <taxon>Metazoa</taxon>
        <taxon>Chordata</taxon>
        <taxon>Craniata</taxon>
        <taxon>Vertebrata</taxon>
        <taxon>Euteleostomi</taxon>
        <taxon>Actinopterygii</taxon>
        <taxon>Neopterygii</taxon>
        <taxon>Teleostei</taxon>
        <taxon>Neoteleostei</taxon>
        <taxon>Acanthomorphata</taxon>
        <taxon>Ovalentaria</taxon>
        <taxon>Atherinomorphae</taxon>
        <taxon>Cyprinodontiformes</taxon>
        <taxon>Goodeidae</taxon>
        <taxon>Ilyodon</taxon>
    </lineage>
</organism>
<keyword evidence="2" id="KW-1185">Reference proteome</keyword>
<name>A0ABV0SML8_9TELE</name>